<protein>
    <submittedName>
        <fullName evidence="3">Uncharacterized protein LOC106812748</fullName>
    </submittedName>
</protein>
<accession>A0ABM1EJ25</accession>
<keyword evidence="2" id="KW-1185">Reference proteome</keyword>
<dbReference type="GeneID" id="106812748"/>
<sequence>MCVDEEQFACKAVSMCGTNCVLLDTHLEEMNKTNTIKDTSCVGYSRIYTDGYQMFPGQIDRGNGTKLANISTVEVCAARCDNYIVFNCQSFEYCEVDKNCWLHKVHGFDVTSWNNASENCVHYSRNFLSSFPTDYRAATAL</sequence>
<dbReference type="RefSeq" id="XP_014672196.1">
    <property type="nucleotide sequence ID" value="XM_014816710.1"/>
</dbReference>
<dbReference type="InterPro" id="IPR003609">
    <property type="entry name" value="Pan_app"/>
</dbReference>
<dbReference type="SUPFAM" id="SSF57414">
    <property type="entry name" value="Hairpin loop containing domain-like"/>
    <property type="match status" value="1"/>
</dbReference>
<evidence type="ECO:0000313" key="3">
    <source>
        <dbReference type="RefSeq" id="XP_014672196.1"/>
    </source>
</evidence>
<proteinExistence type="predicted"/>
<dbReference type="Proteomes" id="UP000695022">
    <property type="component" value="Unplaced"/>
</dbReference>
<reference evidence="3" key="1">
    <citation type="submission" date="2025-08" db="UniProtKB">
        <authorList>
            <consortium name="RefSeq"/>
        </authorList>
    </citation>
    <scope>IDENTIFICATION</scope>
</reference>
<feature type="domain" description="Apple" evidence="1">
    <location>
        <begin position="41"/>
        <end position="127"/>
    </location>
</feature>
<evidence type="ECO:0000313" key="2">
    <source>
        <dbReference type="Proteomes" id="UP000695022"/>
    </source>
</evidence>
<dbReference type="Gene3D" id="3.50.4.10">
    <property type="entry name" value="Hepatocyte Growth Factor"/>
    <property type="match status" value="1"/>
</dbReference>
<dbReference type="Pfam" id="PF00024">
    <property type="entry name" value="PAN_1"/>
    <property type="match status" value="1"/>
</dbReference>
<name>A0ABM1EJ25_PRICU</name>
<dbReference type="PROSITE" id="PS50948">
    <property type="entry name" value="PAN"/>
    <property type="match status" value="1"/>
</dbReference>
<organism evidence="2 3">
    <name type="scientific">Priapulus caudatus</name>
    <name type="common">Priapulid worm</name>
    <dbReference type="NCBI Taxonomy" id="37621"/>
    <lineage>
        <taxon>Eukaryota</taxon>
        <taxon>Metazoa</taxon>
        <taxon>Ecdysozoa</taxon>
        <taxon>Scalidophora</taxon>
        <taxon>Priapulida</taxon>
        <taxon>Priapulimorpha</taxon>
        <taxon>Priapulimorphida</taxon>
        <taxon>Priapulidae</taxon>
        <taxon>Priapulus</taxon>
    </lineage>
</organism>
<evidence type="ECO:0000259" key="1">
    <source>
        <dbReference type="PROSITE" id="PS50948"/>
    </source>
</evidence>
<gene>
    <name evidence="3" type="primary">LOC106812748</name>
</gene>